<evidence type="ECO:0000313" key="3">
    <source>
        <dbReference type="Proteomes" id="UP000515563"/>
    </source>
</evidence>
<dbReference type="PANTHER" id="PTHR43162:SF1">
    <property type="entry name" value="PRESTALK A DIFFERENTIATION PROTEIN A"/>
    <property type="match status" value="1"/>
</dbReference>
<dbReference type="InterPro" id="IPR036291">
    <property type="entry name" value="NAD(P)-bd_dom_sf"/>
</dbReference>
<reference evidence="3" key="1">
    <citation type="submission" date="2019-09" db="EMBL/GenBank/DDBJ databases">
        <title>Antimicrobial potential of Antarctic Bacteria.</title>
        <authorList>
            <person name="Benaud N."/>
            <person name="Edwards R.J."/>
            <person name="Ferrari B.C."/>
        </authorList>
    </citation>
    <scope>NUCLEOTIDE SEQUENCE [LARGE SCALE GENOMIC DNA]</scope>
    <source>
        <strain evidence="3">SPB151</strain>
    </source>
</reference>
<dbReference type="EMBL" id="CP043661">
    <property type="protein sequence ID" value="QNE21092.1"/>
    <property type="molecule type" value="Genomic_DNA"/>
</dbReference>
<protein>
    <submittedName>
        <fullName evidence="2">NAD(P)H-binding protein</fullName>
    </submittedName>
</protein>
<dbReference type="KEGG" id="kqi:F1D05_28250"/>
<proteinExistence type="predicted"/>
<dbReference type="AlphaFoldDB" id="A0A7G6X4C7"/>
<evidence type="ECO:0000313" key="2">
    <source>
        <dbReference type="EMBL" id="QNE21092.1"/>
    </source>
</evidence>
<gene>
    <name evidence="2" type="ORF">F1D05_28250</name>
</gene>
<accession>A0A7G6X4C7</accession>
<dbReference type="SUPFAM" id="SSF51735">
    <property type="entry name" value="NAD(P)-binding Rossmann-fold domains"/>
    <property type="match status" value="1"/>
</dbReference>
<reference evidence="2 3" key="2">
    <citation type="journal article" date="2020" name="Microbiol. Resour. Announc.">
        <title>Antarctic desert soil bacteria exhibit high novel natural product potential, evaluated through long-read genome sequencing and comparative genomics.</title>
        <authorList>
            <person name="Benaud N."/>
            <person name="Edwards R.J."/>
            <person name="Amos T.G."/>
            <person name="D'Agostino P.M."/>
            <person name="Gutierrez-Chavez C."/>
            <person name="Montgomery K."/>
            <person name="Nicetic I."/>
            <person name="Ferrari B.C."/>
        </authorList>
    </citation>
    <scope>NUCLEOTIDE SEQUENCE [LARGE SCALE GENOMIC DNA]</scope>
    <source>
        <strain evidence="2 3">SPB151</strain>
    </source>
</reference>
<dbReference type="PANTHER" id="PTHR43162">
    <property type="match status" value="1"/>
</dbReference>
<dbReference type="Pfam" id="PF13460">
    <property type="entry name" value="NAD_binding_10"/>
    <property type="match status" value="1"/>
</dbReference>
<evidence type="ECO:0000259" key="1">
    <source>
        <dbReference type="Pfam" id="PF13460"/>
    </source>
</evidence>
<feature type="domain" description="NAD(P)-binding" evidence="1">
    <location>
        <begin position="24"/>
        <end position="186"/>
    </location>
</feature>
<dbReference type="Proteomes" id="UP000515563">
    <property type="component" value="Chromosome"/>
</dbReference>
<name>A0A7G6X4C7_9ACTN</name>
<organism evidence="2 3">
    <name type="scientific">Kribbella qitaiheensis</name>
    <dbReference type="NCBI Taxonomy" id="1544730"/>
    <lineage>
        <taxon>Bacteria</taxon>
        <taxon>Bacillati</taxon>
        <taxon>Actinomycetota</taxon>
        <taxon>Actinomycetes</taxon>
        <taxon>Propionibacteriales</taxon>
        <taxon>Kribbellaceae</taxon>
        <taxon>Kribbella</taxon>
    </lineage>
</organism>
<dbReference type="InterPro" id="IPR016040">
    <property type="entry name" value="NAD(P)-bd_dom"/>
</dbReference>
<dbReference type="Gene3D" id="3.40.50.720">
    <property type="entry name" value="NAD(P)-binding Rossmann-like Domain"/>
    <property type="match status" value="1"/>
</dbReference>
<dbReference type="InterPro" id="IPR051604">
    <property type="entry name" value="Ergot_Alk_Oxidoreductase"/>
</dbReference>
<sequence>MLYFFHSCSHYIFGASQMSILVTGGRGKIARAVHTGLTAAGLDVRVASREPADLPGAVALDTTDPASLAAVLKDVSQVFLYSDPSSAALFAEAAEAAGVKQVVLLSSLASHADNGNSADPHAETERTIAAGSYATTFLQPGTFMTNAIYWSYSVRATGQIRLPYLDAEEAPIHEQDIADVAIQVLLDGPGDRHDGKHYPMTGPESMTRRHQIELITELTGVPIKAVDLTLEQAREEMGSSMRNPAQLELLLSYWASRVGSPHPIEPTVELLTARPGRTFPTWLHDHLDVFTR</sequence>
<dbReference type="Gene3D" id="3.90.25.10">
    <property type="entry name" value="UDP-galactose 4-epimerase, domain 1"/>
    <property type="match status" value="1"/>
</dbReference>
<keyword evidence="3" id="KW-1185">Reference proteome</keyword>